<evidence type="ECO:0000313" key="9">
    <source>
        <dbReference type="EMBL" id="AIY82977.1"/>
    </source>
</evidence>
<dbReference type="STRING" id="1561.NPD11_2997"/>
<dbReference type="RefSeq" id="WP_039316454.1">
    <property type="nucleotide sequence ID" value="NZ_CP006905.1"/>
</dbReference>
<dbReference type="InterPro" id="IPR002876">
    <property type="entry name" value="Transcrip_reg_TACO1-like"/>
</dbReference>
<dbReference type="NCBIfam" id="NF009044">
    <property type="entry name" value="PRK12378.1"/>
    <property type="match status" value="1"/>
</dbReference>
<evidence type="ECO:0000313" key="10">
    <source>
        <dbReference type="Proteomes" id="UP000030635"/>
    </source>
</evidence>
<evidence type="ECO:0000256" key="6">
    <source>
        <dbReference type="HAMAP-Rule" id="MF_00693"/>
    </source>
</evidence>
<dbReference type="OrthoDB" id="9781053at2"/>
<reference evidence="9 10" key="1">
    <citation type="journal article" date="2015" name="Infect. Genet. Evol.">
        <title>Genomic sequences of six botulinum neurotoxin-producing strains representing three clostridial species illustrate the mobility and diversity of botulinum neurotoxin genes.</title>
        <authorList>
            <person name="Smith T.J."/>
            <person name="Hill K.K."/>
            <person name="Xie G."/>
            <person name="Foley B.T."/>
            <person name="Williamson C.H."/>
            <person name="Foster J.T."/>
            <person name="Johnson S.L."/>
            <person name="Chertkov O."/>
            <person name="Teshima H."/>
            <person name="Gibbons H.S."/>
            <person name="Johnsky L.A."/>
            <person name="Karavis M.A."/>
            <person name="Smith L.A."/>
        </authorList>
    </citation>
    <scope>NUCLEOTIDE SEQUENCE [LARGE SCALE GENOMIC DNA]</scope>
    <source>
        <strain evidence="9 10">Sullivan</strain>
    </source>
</reference>
<keyword evidence="3 6" id="KW-0805">Transcription regulation</keyword>
<keyword evidence="5 6" id="KW-0804">Transcription</keyword>
<dbReference type="Proteomes" id="UP000030635">
    <property type="component" value="Chromosome"/>
</dbReference>
<dbReference type="KEGG" id="cbv:U729_3041"/>
<name>A0A0A7FTP0_9CLOT</name>
<dbReference type="GO" id="GO:0006355">
    <property type="term" value="P:regulation of DNA-templated transcription"/>
    <property type="evidence" value="ECO:0007669"/>
    <property type="project" value="UniProtKB-UniRule"/>
</dbReference>
<feature type="domain" description="TACO1/YebC-like N-terminal" evidence="8">
    <location>
        <begin position="5"/>
        <end position="76"/>
    </location>
</feature>
<dbReference type="GO" id="GO:0003677">
    <property type="term" value="F:DNA binding"/>
    <property type="evidence" value="ECO:0007669"/>
    <property type="project" value="UniProtKB-UniRule"/>
</dbReference>
<dbReference type="SUPFAM" id="SSF75625">
    <property type="entry name" value="YebC-like"/>
    <property type="match status" value="1"/>
</dbReference>
<keyword evidence="2 6" id="KW-0963">Cytoplasm</keyword>
<dbReference type="EMBL" id="CP006905">
    <property type="protein sequence ID" value="AIY82977.1"/>
    <property type="molecule type" value="Genomic_DNA"/>
</dbReference>
<dbReference type="PANTHER" id="PTHR12532:SF6">
    <property type="entry name" value="TRANSCRIPTIONAL REGULATORY PROTEIN YEBC-RELATED"/>
    <property type="match status" value="1"/>
</dbReference>
<dbReference type="FunFam" id="1.10.10.200:FF:000002">
    <property type="entry name" value="Probable transcriptional regulatory protein CLM62_37755"/>
    <property type="match status" value="1"/>
</dbReference>
<gene>
    <name evidence="9" type="ORF">U729_3041</name>
</gene>
<protein>
    <recommendedName>
        <fullName evidence="6">Probable transcriptional regulatory protein U729_3041</fullName>
    </recommendedName>
</protein>
<dbReference type="NCBIfam" id="NF001030">
    <property type="entry name" value="PRK00110.1"/>
    <property type="match status" value="1"/>
</dbReference>
<comment type="similarity">
    <text evidence="1 6">Belongs to the TACO1 family.</text>
</comment>
<evidence type="ECO:0000259" key="7">
    <source>
        <dbReference type="Pfam" id="PF01709"/>
    </source>
</evidence>
<proteinExistence type="inferred from homology"/>
<dbReference type="Gene3D" id="3.30.70.980">
    <property type="match status" value="2"/>
</dbReference>
<dbReference type="Pfam" id="PF01709">
    <property type="entry name" value="Transcrip_reg"/>
    <property type="match status" value="1"/>
</dbReference>
<keyword evidence="4 6" id="KW-0238">DNA-binding</keyword>
<dbReference type="GO" id="GO:0005829">
    <property type="term" value="C:cytosol"/>
    <property type="evidence" value="ECO:0007669"/>
    <property type="project" value="TreeGrafter"/>
</dbReference>
<evidence type="ECO:0000256" key="1">
    <source>
        <dbReference type="ARBA" id="ARBA00008724"/>
    </source>
</evidence>
<dbReference type="Pfam" id="PF20772">
    <property type="entry name" value="TACO1_YebC_N"/>
    <property type="match status" value="1"/>
</dbReference>
<dbReference type="InterPro" id="IPR049083">
    <property type="entry name" value="TACO1_YebC_N"/>
</dbReference>
<keyword evidence="10" id="KW-1185">Reference proteome</keyword>
<dbReference type="HAMAP" id="MF_00693">
    <property type="entry name" value="Transcrip_reg_TACO1"/>
    <property type="match status" value="1"/>
</dbReference>
<dbReference type="AlphaFoldDB" id="A0A0A7FTP0"/>
<organism evidence="9 10">
    <name type="scientific">Clostridium baratii str. Sullivan</name>
    <dbReference type="NCBI Taxonomy" id="1415775"/>
    <lineage>
        <taxon>Bacteria</taxon>
        <taxon>Bacillati</taxon>
        <taxon>Bacillota</taxon>
        <taxon>Clostridia</taxon>
        <taxon>Eubacteriales</taxon>
        <taxon>Clostridiaceae</taxon>
        <taxon>Clostridium</taxon>
    </lineage>
</organism>
<dbReference type="InterPro" id="IPR026564">
    <property type="entry name" value="Transcrip_reg_TACO1-like_dom3"/>
</dbReference>
<dbReference type="Gene3D" id="1.10.10.200">
    <property type="match status" value="1"/>
</dbReference>
<feature type="domain" description="TACO1/YebC-like second and third" evidence="7">
    <location>
        <begin position="83"/>
        <end position="237"/>
    </location>
</feature>
<dbReference type="FunFam" id="3.30.70.980:FF:000002">
    <property type="entry name" value="Probable transcriptional regulatory protein YebC"/>
    <property type="match status" value="1"/>
</dbReference>
<dbReference type="PANTHER" id="PTHR12532">
    <property type="entry name" value="TRANSLATIONAL ACTIVATOR OF CYTOCHROME C OXIDASE 1"/>
    <property type="match status" value="1"/>
</dbReference>
<sequence length="245" mass="26854">MSGHSKWHNIQAKKGKMDAKRGKIFTKIGKELMVAVKNGGPSPESNAKLRDVIAKAKAANMPNDTIQRSIKKAAGEISSVNFEKNVYEGYGPSGVAVIVEALTDNKNRSAGNIRSAFTKGGGNMGTTGCVGFMFQEKGEIVIEKGDLDEEEVMMMALDAGAEDFQVEDEVFVVYTEPDSFGEVREALEGNGLEFLEAGVKMIPDTTSELNEEDAKKFQKMLDLLEDDDDVQEVYHNAEFPEGWEE</sequence>
<dbReference type="HOGENOM" id="CLU_062974_2_2_9"/>
<accession>A0A0A7FTP0</accession>
<dbReference type="InterPro" id="IPR029072">
    <property type="entry name" value="YebC-like"/>
</dbReference>
<evidence type="ECO:0000259" key="8">
    <source>
        <dbReference type="Pfam" id="PF20772"/>
    </source>
</evidence>
<dbReference type="eggNOG" id="COG0217">
    <property type="taxonomic scope" value="Bacteria"/>
</dbReference>
<dbReference type="InterPro" id="IPR017856">
    <property type="entry name" value="Integrase-like_N"/>
</dbReference>
<dbReference type="InterPro" id="IPR048300">
    <property type="entry name" value="TACO1_YebC-like_2nd/3rd_dom"/>
</dbReference>
<dbReference type="NCBIfam" id="TIGR01033">
    <property type="entry name" value="YebC/PmpR family DNA-binding transcriptional regulator"/>
    <property type="match status" value="1"/>
</dbReference>
<comment type="subcellular location">
    <subcellularLocation>
        <location evidence="6">Cytoplasm</location>
    </subcellularLocation>
</comment>
<evidence type="ECO:0000256" key="4">
    <source>
        <dbReference type="ARBA" id="ARBA00023125"/>
    </source>
</evidence>
<evidence type="ECO:0000256" key="2">
    <source>
        <dbReference type="ARBA" id="ARBA00022490"/>
    </source>
</evidence>
<evidence type="ECO:0000256" key="5">
    <source>
        <dbReference type="ARBA" id="ARBA00023163"/>
    </source>
</evidence>
<evidence type="ECO:0000256" key="3">
    <source>
        <dbReference type="ARBA" id="ARBA00023015"/>
    </source>
</evidence>